<evidence type="ECO:0000313" key="2">
    <source>
        <dbReference type="Proteomes" id="UP000276133"/>
    </source>
</evidence>
<dbReference type="AlphaFoldDB" id="A0A3M7T7V2"/>
<dbReference type="EMBL" id="REGN01000173">
    <property type="protein sequence ID" value="RNA43910.1"/>
    <property type="molecule type" value="Genomic_DNA"/>
</dbReference>
<protein>
    <submittedName>
        <fullName evidence="1">Uncharacterized protein</fullName>
    </submittedName>
</protein>
<name>A0A3M7T7V2_BRAPC</name>
<dbReference type="Proteomes" id="UP000276133">
    <property type="component" value="Unassembled WGS sequence"/>
</dbReference>
<reference evidence="1 2" key="1">
    <citation type="journal article" date="2018" name="Sci. Rep.">
        <title>Genomic signatures of local adaptation to the degree of environmental predictability in rotifers.</title>
        <authorList>
            <person name="Franch-Gras L."/>
            <person name="Hahn C."/>
            <person name="Garcia-Roger E.M."/>
            <person name="Carmona M.J."/>
            <person name="Serra M."/>
            <person name="Gomez A."/>
        </authorList>
    </citation>
    <scope>NUCLEOTIDE SEQUENCE [LARGE SCALE GENOMIC DNA]</scope>
    <source>
        <strain evidence="1">HYR1</strain>
    </source>
</reference>
<keyword evidence="2" id="KW-1185">Reference proteome</keyword>
<evidence type="ECO:0000313" key="1">
    <source>
        <dbReference type="EMBL" id="RNA43910.1"/>
    </source>
</evidence>
<sequence>MINFPNLVRLKGIKPLETFLDFINFKLINKTGLMFYKLPLSMQVLDVLRYENHQSVQFVDDQNRTKHI</sequence>
<gene>
    <name evidence="1" type="ORF">BpHYR1_026169</name>
</gene>
<organism evidence="1 2">
    <name type="scientific">Brachionus plicatilis</name>
    <name type="common">Marine rotifer</name>
    <name type="synonym">Brachionus muelleri</name>
    <dbReference type="NCBI Taxonomy" id="10195"/>
    <lineage>
        <taxon>Eukaryota</taxon>
        <taxon>Metazoa</taxon>
        <taxon>Spiralia</taxon>
        <taxon>Gnathifera</taxon>
        <taxon>Rotifera</taxon>
        <taxon>Eurotatoria</taxon>
        <taxon>Monogononta</taxon>
        <taxon>Pseudotrocha</taxon>
        <taxon>Ploima</taxon>
        <taxon>Brachionidae</taxon>
        <taxon>Brachionus</taxon>
    </lineage>
</organism>
<accession>A0A3M7T7V2</accession>
<proteinExistence type="predicted"/>
<comment type="caution">
    <text evidence="1">The sequence shown here is derived from an EMBL/GenBank/DDBJ whole genome shotgun (WGS) entry which is preliminary data.</text>
</comment>